<evidence type="ECO:0000256" key="8">
    <source>
        <dbReference type="ARBA" id="ARBA00023136"/>
    </source>
</evidence>
<dbReference type="GO" id="GO:0000030">
    <property type="term" value="F:mannosyltransferase activity"/>
    <property type="evidence" value="ECO:0007669"/>
    <property type="project" value="InterPro"/>
</dbReference>
<dbReference type="InterPro" id="IPR026051">
    <property type="entry name" value="ALG1-like"/>
</dbReference>
<dbReference type="GO" id="GO:0005789">
    <property type="term" value="C:endoplasmic reticulum membrane"/>
    <property type="evidence" value="ECO:0007669"/>
    <property type="project" value="UniProtKB-SubCell"/>
</dbReference>
<evidence type="ECO:0000256" key="5">
    <source>
        <dbReference type="ARBA" id="ARBA00022692"/>
    </source>
</evidence>
<name>A0A6V7VVG4_MELEN</name>
<comment type="caution">
    <text evidence="10">The sequence shown here is derived from an EMBL/GenBank/DDBJ whole genome shotgun (WGS) entry which is preliminary data.</text>
</comment>
<proteinExistence type="predicted"/>
<dbReference type="SUPFAM" id="SSF53756">
    <property type="entry name" value="UDP-Glycosyltransferase/glycogen phosphorylase"/>
    <property type="match status" value="1"/>
</dbReference>
<organism evidence="10 11">
    <name type="scientific">Meloidogyne enterolobii</name>
    <name type="common">Root-knot nematode worm</name>
    <name type="synonym">Meloidogyne mayaguensis</name>
    <dbReference type="NCBI Taxonomy" id="390850"/>
    <lineage>
        <taxon>Eukaryota</taxon>
        <taxon>Metazoa</taxon>
        <taxon>Ecdysozoa</taxon>
        <taxon>Nematoda</taxon>
        <taxon>Chromadorea</taxon>
        <taxon>Rhabditida</taxon>
        <taxon>Tylenchina</taxon>
        <taxon>Tylenchomorpha</taxon>
        <taxon>Tylenchoidea</taxon>
        <taxon>Meloidogynidae</taxon>
        <taxon>Meloidogyninae</taxon>
        <taxon>Meloidogyne</taxon>
    </lineage>
</organism>
<evidence type="ECO:0000256" key="7">
    <source>
        <dbReference type="ARBA" id="ARBA00022989"/>
    </source>
</evidence>
<comment type="subcellular location">
    <subcellularLocation>
        <location evidence="1">Endoplasmic reticulum membrane</location>
        <topology evidence="1">Single-pass membrane protein</topology>
    </subcellularLocation>
</comment>
<keyword evidence="3" id="KW-0328">Glycosyltransferase</keyword>
<dbReference type="OrthoDB" id="614844at2759"/>
<feature type="transmembrane region" description="Helical" evidence="9">
    <location>
        <begin position="110"/>
        <end position="131"/>
    </location>
</feature>
<dbReference type="Pfam" id="PF13692">
    <property type="entry name" value="Glyco_trans_1_4"/>
    <property type="match status" value="1"/>
</dbReference>
<evidence type="ECO:0000313" key="10">
    <source>
        <dbReference type="EMBL" id="CAD2178594.1"/>
    </source>
</evidence>
<gene>
    <name evidence="10" type="ORF">MENT_LOCUS30541</name>
</gene>
<keyword evidence="5 9" id="KW-0812">Transmembrane</keyword>
<evidence type="ECO:0000256" key="4">
    <source>
        <dbReference type="ARBA" id="ARBA00022679"/>
    </source>
</evidence>
<evidence type="ECO:0000256" key="9">
    <source>
        <dbReference type="SAM" id="Phobius"/>
    </source>
</evidence>
<reference evidence="10 11" key="1">
    <citation type="submission" date="2020-08" db="EMBL/GenBank/DDBJ databases">
        <authorList>
            <person name="Koutsovoulos G."/>
            <person name="Danchin GJ E."/>
        </authorList>
    </citation>
    <scope>NUCLEOTIDE SEQUENCE [LARGE SCALE GENOMIC DNA]</scope>
</reference>
<evidence type="ECO:0000256" key="3">
    <source>
        <dbReference type="ARBA" id="ARBA00022676"/>
    </source>
</evidence>
<evidence type="ECO:0000256" key="6">
    <source>
        <dbReference type="ARBA" id="ARBA00022824"/>
    </source>
</evidence>
<evidence type="ECO:0000256" key="1">
    <source>
        <dbReference type="ARBA" id="ARBA00004389"/>
    </source>
</evidence>
<keyword evidence="6" id="KW-0256">Endoplasmic reticulum</keyword>
<dbReference type="PANTHER" id="PTHR13036:SF0">
    <property type="entry name" value="CHITOBIOSYLDIPHOSPHODOLICHOL BETA-MANNOSYLTRANSFERASE"/>
    <property type="match status" value="1"/>
</dbReference>
<dbReference type="PANTHER" id="PTHR13036">
    <property type="entry name" value="BETA1,4 MANNOSYLTRANSFERASE"/>
    <property type="match status" value="1"/>
</dbReference>
<protein>
    <submittedName>
        <fullName evidence="10">Uncharacterized protein</fullName>
    </submittedName>
</protein>
<dbReference type="EMBL" id="CAJEWN010000323">
    <property type="protein sequence ID" value="CAD2178594.1"/>
    <property type="molecule type" value="Genomic_DNA"/>
</dbReference>
<keyword evidence="7 9" id="KW-1133">Transmembrane helix</keyword>
<sequence length="462" mass="52578">MFQIANAAKIVQNAHFLSTIPTNQQLINNNQRLITYNMRNATIVVIGDIGHSPRTCNHAFSLASHGLKVNIVGYLNSKPHPKIINHENIRISPISQPPSFLSNNNQILRFLLLPLKFIWIFFILGIALIRICKNDGKDKNNLLLLQNPPGIPTIFVCYIVAKLKGMFFLIDWHNYTFSMFGKNSISQLIAGFEGFCGRLSDLNLCVSNTMKNDLLKRWNINSTVLYDRPPSWFFRSIASEKCEFLNKFLAEKESKLQNLFFTESPEGAITLREDRPLIMVSSTSWTPDEDFSILLTALIGYDEYSQSDKGHLLPKLLVIISGKGPQKQLYLEKISTIRWHNVFILTDWLEAEDYPKILSCADIGVCLHASTSGFDLPMKVVDMFGSKLPVLAKRFPAIPELVKDGVNGILFDKAEELELAIIKISEKFPKNEVLNELKSNVGKDFKCWEENWEEIVWPLLND</sequence>
<keyword evidence="8 9" id="KW-0472">Membrane</keyword>
<evidence type="ECO:0000256" key="2">
    <source>
        <dbReference type="ARBA" id="ARBA00004922"/>
    </source>
</evidence>
<evidence type="ECO:0000313" key="11">
    <source>
        <dbReference type="Proteomes" id="UP000580250"/>
    </source>
</evidence>
<dbReference type="AlphaFoldDB" id="A0A6V7VVG4"/>
<dbReference type="Gene3D" id="3.40.50.2000">
    <property type="entry name" value="Glycogen Phosphorylase B"/>
    <property type="match status" value="2"/>
</dbReference>
<comment type="pathway">
    <text evidence="2">Protein modification; protein glycosylation.</text>
</comment>
<dbReference type="Proteomes" id="UP000580250">
    <property type="component" value="Unassembled WGS sequence"/>
</dbReference>
<keyword evidence="4" id="KW-0808">Transferase</keyword>
<accession>A0A6V7VVG4</accession>